<gene>
    <name evidence="1" type="ORF">IQ31_01583</name>
</gene>
<dbReference type="Proteomes" id="UP000315908">
    <property type="component" value="Unassembled WGS sequence"/>
</dbReference>
<dbReference type="RefSeq" id="WP_145327619.1">
    <property type="nucleotide sequence ID" value="NZ_VLKR01000006.1"/>
</dbReference>
<dbReference type="OrthoDB" id="9153118at2"/>
<evidence type="ECO:0000313" key="2">
    <source>
        <dbReference type="Proteomes" id="UP000315908"/>
    </source>
</evidence>
<dbReference type="InterPro" id="IPR007358">
    <property type="entry name" value="Nucleoid_associated_NdpA"/>
</dbReference>
<comment type="caution">
    <text evidence="1">The sequence shown here is derived from an EMBL/GenBank/DDBJ whole genome shotgun (WGS) entry which is preliminary data.</text>
</comment>
<reference evidence="1 2" key="1">
    <citation type="journal article" date="2015" name="Stand. Genomic Sci.">
        <title>Genomic Encyclopedia of Bacterial and Archaeal Type Strains, Phase III: the genomes of soil and plant-associated and newly described type strains.</title>
        <authorList>
            <person name="Whitman W.B."/>
            <person name="Woyke T."/>
            <person name="Klenk H.P."/>
            <person name="Zhou Y."/>
            <person name="Lilburn T.G."/>
            <person name="Beck B.J."/>
            <person name="De Vos P."/>
            <person name="Vandamme P."/>
            <person name="Eisen J.A."/>
            <person name="Garrity G."/>
            <person name="Hugenholtz P."/>
            <person name="Kyrpides N.C."/>
        </authorList>
    </citation>
    <scope>NUCLEOTIDE SEQUENCE [LARGE SCALE GENOMIC DNA]</scope>
    <source>
        <strain evidence="1 2">CGMCC 1.6855</strain>
    </source>
</reference>
<accession>A0A562MQW3</accession>
<sequence length="348" mass="40485">MLNFIDSKIKAVSVHRVGNKAQDEFYILSDQSLDLDEETEAYLMRFFIDPFHKEPRVYRLSDINSSLDLNEVYYYACRIFDGRYEFLEASKILAQRLYEVSNHPKIKAGEFYTVKFNNVLFEGEEREALALFKVDDNKESYLDANPENGTYKLKIVNGVGVGDIDKAVIILNCEADNGYKVILAENTKSFDDSFWRDEFLQVKLRNDSNFQTEATIRIFKTFVDGLDEVFEVEKMDKIDLLNKAQAYFKNNETFSQEEFEESVIGSEQAIELFRISKANTEDLLDAKIPDEFPLSNAIIKKSKAGFKNMIKLDKNFQISVHGKRELIERGFDEEKGMNYYKVYFENES</sequence>
<evidence type="ECO:0008006" key="3">
    <source>
        <dbReference type="Google" id="ProtNLM"/>
    </source>
</evidence>
<proteinExistence type="predicted"/>
<dbReference type="AlphaFoldDB" id="A0A562MQW3"/>
<evidence type="ECO:0000313" key="1">
    <source>
        <dbReference type="EMBL" id="TWI22178.1"/>
    </source>
</evidence>
<protein>
    <recommendedName>
        <fullName evidence="3">Nucleoid associated protein NdpA</fullName>
    </recommendedName>
</protein>
<name>A0A562MQW3_9SPHI</name>
<organism evidence="1 2">
    <name type="scientific">Sphingobacterium siyangense</name>
    <dbReference type="NCBI Taxonomy" id="459529"/>
    <lineage>
        <taxon>Bacteria</taxon>
        <taxon>Pseudomonadati</taxon>
        <taxon>Bacteroidota</taxon>
        <taxon>Sphingobacteriia</taxon>
        <taxon>Sphingobacteriales</taxon>
        <taxon>Sphingobacteriaceae</taxon>
        <taxon>Sphingobacterium</taxon>
    </lineage>
</organism>
<dbReference type="Pfam" id="PF04245">
    <property type="entry name" value="NA37"/>
    <property type="match status" value="1"/>
</dbReference>
<dbReference type="EMBL" id="VLKR01000006">
    <property type="protein sequence ID" value="TWI22178.1"/>
    <property type="molecule type" value="Genomic_DNA"/>
</dbReference>